<dbReference type="Pfam" id="PF04500">
    <property type="entry name" value="FLYWCH"/>
    <property type="match status" value="2"/>
</dbReference>
<feature type="domain" description="FLYWCH-type" evidence="4">
    <location>
        <begin position="104"/>
        <end position="163"/>
    </location>
</feature>
<evidence type="ECO:0000313" key="6">
    <source>
        <dbReference type="Proteomes" id="UP001153292"/>
    </source>
</evidence>
<gene>
    <name evidence="5" type="ORF">CHILSU_LOCUS2205</name>
</gene>
<evidence type="ECO:0000256" key="3">
    <source>
        <dbReference type="ARBA" id="ARBA00022833"/>
    </source>
</evidence>
<dbReference type="EMBL" id="OU963906">
    <property type="protein sequence ID" value="CAH0399074.1"/>
    <property type="molecule type" value="Genomic_DNA"/>
</dbReference>
<keyword evidence="1" id="KW-0479">Metal-binding</keyword>
<keyword evidence="2" id="KW-0863">Zinc-finger</keyword>
<keyword evidence="3" id="KW-0862">Zinc</keyword>
<evidence type="ECO:0000256" key="1">
    <source>
        <dbReference type="ARBA" id="ARBA00022723"/>
    </source>
</evidence>
<proteinExistence type="predicted"/>
<dbReference type="Proteomes" id="UP001153292">
    <property type="component" value="Chromosome 13"/>
</dbReference>
<dbReference type="Gene3D" id="2.20.25.240">
    <property type="match status" value="2"/>
</dbReference>
<sequence>MIDDEHKGSNNIGNNFVIQYPIFIKSRRGGLLLSIGGYTFSRHCQLSNKFRWACTLAKRQGCRAAAYTCTKEGQVIECNNEHNHPVKGEEQADARYAESASFKLTKRGNLLMNLEGFSYSQHKSYGNKTRWECTQRSKARCKAAVVTLTETQKILRLYGEHNHS</sequence>
<protein>
    <recommendedName>
        <fullName evidence="4">FLYWCH-type domain-containing protein</fullName>
    </recommendedName>
</protein>
<reference evidence="5" key="1">
    <citation type="submission" date="2021-12" db="EMBL/GenBank/DDBJ databases">
        <authorList>
            <person name="King R."/>
        </authorList>
    </citation>
    <scope>NUCLEOTIDE SEQUENCE</scope>
</reference>
<feature type="domain" description="FLYWCH-type" evidence="4">
    <location>
        <begin position="23"/>
        <end position="84"/>
    </location>
</feature>
<accession>A0ABN8AYF9</accession>
<keyword evidence="6" id="KW-1185">Reference proteome</keyword>
<evidence type="ECO:0000256" key="2">
    <source>
        <dbReference type="ARBA" id="ARBA00022771"/>
    </source>
</evidence>
<dbReference type="InterPro" id="IPR007588">
    <property type="entry name" value="Znf_FLYWCH"/>
</dbReference>
<name>A0ABN8AYF9_CHISP</name>
<evidence type="ECO:0000313" key="5">
    <source>
        <dbReference type="EMBL" id="CAH0399074.1"/>
    </source>
</evidence>
<organism evidence="5 6">
    <name type="scientific">Chilo suppressalis</name>
    <name type="common">Asiatic rice borer moth</name>
    <dbReference type="NCBI Taxonomy" id="168631"/>
    <lineage>
        <taxon>Eukaryota</taxon>
        <taxon>Metazoa</taxon>
        <taxon>Ecdysozoa</taxon>
        <taxon>Arthropoda</taxon>
        <taxon>Hexapoda</taxon>
        <taxon>Insecta</taxon>
        <taxon>Pterygota</taxon>
        <taxon>Neoptera</taxon>
        <taxon>Endopterygota</taxon>
        <taxon>Lepidoptera</taxon>
        <taxon>Glossata</taxon>
        <taxon>Ditrysia</taxon>
        <taxon>Pyraloidea</taxon>
        <taxon>Crambidae</taxon>
        <taxon>Crambinae</taxon>
        <taxon>Chilo</taxon>
    </lineage>
</organism>
<evidence type="ECO:0000259" key="4">
    <source>
        <dbReference type="Pfam" id="PF04500"/>
    </source>
</evidence>